<dbReference type="Proteomes" id="UP001166286">
    <property type="component" value="Unassembled WGS sequence"/>
</dbReference>
<dbReference type="Pfam" id="PF21656">
    <property type="entry name" value="DUF6859"/>
    <property type="match status" value="1"/>
</dbReference>
<evidence type="ECO:0000313" key="7">
    <source>
        <dbReference type="Proteomes" id="UP001166286"/>
    </source>
</evidence>
<dbReference type="PANTHER" id="PTHR36853">
    <property type="entry name" value="EXPRESSED PROTEIN"/>
    <property type="match status" value="1"/>
</dbReference>
<keyword evidence="7" id="KW-1185">Reference proteome</keyword>
<dbReference type="GO" id="GO:0005783">
    <property type="term" value="C:endoplasmic reticulum"/>
    <property type="evidence" value="ECO:0007669"/>
    <property type="project" value="TreeGrafter"/>
</dbReference>
<keyword evidence="3" id="KW-0732">Signal</keyword>
<keyword evidence="2" id="KW-0472">Membrane</keyword>
<keyword evidence="2" id="KW-0812">Transmembrane</keyword>
<accession>A0AA39R858</accession>
<dbReference type="InterPro" id="IPR053065">
    <property type="entry name" value="Archenteron_Induction-Rel"/>
</dbReference>
<feature type="signal peptide" evidence="3">
    <location>
        <begin position="1"/>
        <end position="16"/>
    </location>
</feature>
<evidence type="ECO:0000259" key="4">
    <source>
        <dbReference type="Pfam" id="PF12955"/>
    </source>
</evidence>
<dbReference type="InterPro" id="IPR049205">
    <property type="entry name" value="Vps3844_N"/>
</dbReference>
<dbReference type="EMBL" id="JAFEKC020000003">
    <property type="protein sequence ID" value="KAK0515851.1"/>
    <property type="molecule type" value="Genomic_DNA"/>
</dbReference>
<dbReference type="Pfam" id="PF12955">
    <property type="entry name" value="Vps3844_C"/>
    <property type="match status" value="1"/>
</dbReference>
<gene>
    <name evidence="6" type="ORF">JMJ35_001885</name>
</gene>
<keyword evidence="2" id="KW-1133">Transmembrane helix</keyword>
<reference evidence="6" key="1">
    <citation type="submission" date="2023-03" db="EMBL/GenBank/DDBJ databases">
        <title>Complete genome of Cladonia borealis.</title>
        <authorList>
            <person name="Park H."/>
        </authorList>
    </citation>
    <scope>NUCLEOTIDE SEQUENCE</scope>
    <source>
        <strain evidence="6">ANT050790</strain>
    </source>
</reference>
<name>A0AA39R858_9LECA</name>
<feature type="domain" description="Vacuolar sorting protein Vps3844 N-terminal" evidence="5">
    <location>
        <begin position="39"/>
        <end position="139"/>
    </location>
</feature>
<comment type="caution">
    <text evidence="6">The sequence shown here is derived from an EMBL/GenBank/DDBJ whole genome shotgun (WGS) entry which is preliminary data.</text>
</comment>
<sequence length="436" mass="47118">MKSLLGFLWLSSALEACSVAAEAFIYTSDVPHSSNAETPSISPNTARLLFAQRLGLSQYHSLEGADESTLDILNTYGGKQQQLFTHEEHTRSNDRLLLIVEGVTKPEDIFDHSIRPAVTIDSHPSSSQNIELAQDLLEQDQHSRAKEYNLCHFRIPSSSTLRGGLSSPRVESHSCGQWYQRLADHASGALAKTPLSIFKDAFEAFGSEVSGHTTVLHVSSLEGLTPKDGELYTAALHDLKTFINHFHQPNKYLSSTIVIMPATSQSSKRSTTSPYGTYINPLSARQQQPEEPLSSPSTPSNHQPSAPEILQTSPSPLPHGVLPVCYSTLEIATARTNNCSGHGNIYQKSTGIDDVCYACRCSKTVLTDDEGRVKTVYWGGAACQKKDVSVPFFLLAGLTIALVGAVSWGVGLLMSVGNEELPSVIGAGVAGPRAQK</sequence>
<protein>
    <recommendedName>
        <fullName evidence="8">DUF3844 domain-containing protein</fullName>
    </recommendedName>
</protein>
<evidence type="ECO:0008006" key="8">
    <source>
        <dbReference type="Google" id="ProtNLM"/>
    </source>
</evidence>
<evidence type="ECO:0000259" key="5">
    <source>
        <dbReference type="Pfam" id="PF21656"/>
    </source>
</evidence>
<feature type="domain" description="Vacuolar sorting protein Vps3844 C-terminal" evidence="4">
    <location>
        <begin position="325"/>
        <end position="427"/>
    </location>
</feature>
<organism evidence="6 7">
    <name type="scientific">Cladonia borealis</name>
    <dbReference type="NCBI Taxonomy" id="184061"/>
    <lineage>
        <taxon>Eukaryota</taxon>
        <taxon>Fungi</taxon>
        <taxon>Dikarya</taxon>
        <taxon>Ascomycota</taxon>
        <taxon>Pezizomycotina</taxon>
        <taxon>Lecanoromycetes</taxon>
        <taxon>OSLEUM clade</taxon>
        <taxon>Lecanoromycetidae</taxon>
        <taxon>Lecanorales</taxon>
        <taxon>Lecanorineae</taxon>
        <taxon>Cladoniaceae</taxon>
        <taxon>Cladonia</taxon>
    </lineage>
</organism>
<evidence type="ECO:0000256" key="3">
    <source>
        <dbReference type="SAM" id="SignalP"/>
    </source>
</evidence>
<feature type="chain" id="PRO_5041467316" description="DUF3844 domain-containing protein" evidence="3">
    <location>
        <begin position="17"/>
        <end position="436"/>
    </location>
</feature>
<evidence type="ECO:0000256" key="2">
    <source>
        <dbReference type="SAM" id="Phobius"/>
    </source>
</evidence>
<feature type="compositionally biased region" description="Low complexity" evidence="1">
    <location>
        <begin position="286"/>
        <end position="300"/>
    </location>
</feature>
<feature type="region of interest" description="Disordered" evidence="1">
    <location>
        <begin position="263"/>
        <end position="313"/>
    </location>
</feature>
<proteinExistence type="predicted"/>
<dbReference type="AlphaFoldDB" id="A0AA39R858"/>
<dbReference type="PANTHER" id="PTHR36853:SF1">
    <property type="entry name" value="DUF3844 DOMAIN-CONTAINING PROTEIN"/>
    <property type="match status" value="1"/>
</dbReference>
<evidence type="ECO:0000313" key="6">
    <source>
        <dbReference type="EMBL" id="KAK0515851.1"/>
    </source>
</evidence>
<feature type="compositionally biased region" description="Polar residues" evidence="1">
    <location>
        <begin position="263"/>
        <end position="275"/>
    </location>
</feature>
<evidence type="ECO:0000256" key="1">
    <source>
        <dbReference type="SAM" id="MobiDB-lite"/>
    </source>
</evidence>
<dbReference type="InterPro" id="IPR024382">
    <property type="entry name" value="Vps3844_C"/>
</dbReference>
<feature type="transmembrane region" description="Helical" evidence="2">
    <location>
        <begin position="392"/>
        <end position="413"/>
    </location>
</feature>